<dbReference type="Proteomes" id="UP000596660">
    <property type="component" value="Unplaced"/>
</dbReference>
<dbReference type="InterPro" id="IPR006153">
    <property type="entry name" value="Cation/H_exchanger_TM"/>
</dbReference>
<dbReference type="GO" id="GO:0012505">
    <property type="term" value="C:endomembrane system"/>
    <property type="evidence" value="ECO:0007669"/>
    <property type="project" value="TreeGrafter"/>
</dbReference>
<keyword evidence="6 10" id="KW-1133">Transmembrane helix</keyword>
<proteinExistence type="inferred from homology"/>
<dbReference type="Pfam" id="PF23256">
    <property type="entry name" value="CHX17_2nd"/>
    <property type="match status" value="1"/>
</dbReference>
<dbReference type="EnsemblPlants" id="AUR62018573-RA">
    <property type="protein sequence ID" value="AUR62018573-RA:cds"/>
    <property type="gene ID" value="AUR62018573"/>
</dbReference>
<dbReference type="GO" id="GO:0015297">
    <property type="term" value="F:antiporter activity"/>
    <property type="evidence" value="ECO:0007669"/>
    <property type="project" value="InterPro"/>
</dbReference>
<dbReference type="Gramene" id="AUR62018573-RA">
    <property type="protein sequence ID" value="AUR62018573-RA:cds"/>
    <property type="gene ID" value="AUR62018573"/>
</dbReference>
<dbReference type="Gene3D" id="3.40.50.12370">
    <property type="match status" value="1"/>
</dbReference>
<feature type="transmembrane region" description="Helical" evidence="10">
    <location>
        <begin position="256"/>
        <end position="287"/>
    </location>
</feature>
<dbReference type="Pfam" id="PF00999">
    <property type="entry name" value="Na_H_Exchanger"/>
    <property type="match status" value="1"/>
</dbReference>
<feature type="transmembrane region" description="Helical" evidence="10">
    <location>
        <begin position="12"/>
        <end position="36"/>
    </location>
</feature>
<dbReference type="InterPro" id="IPR038770">
    <property type="entry name" value="Na+/solute_symporter_sf"/>
</dbReference>
<dbReference type="PANTHER" id="PTHR32468">
    <property type="entry name" value="CATION/H + ANTIPORTER"/>
    <property type="match status" value="1"/>
</dbReference>
<dbReference type="OMA" id="AFMVLMC"/>
<feature type="transmembrane region" description="Helical" evidence="10">
    <location>
        <begin position="133"/>
        <end position="152"/>
    </location>
</feature>
<keyword evidence="4 10" id="KW-0812">Transmembrane</keyword>
<dbReference type="GO" id="GO:1902600">
    <property type="term" value="P:proton transmembrane transport"/>
    <property type="evidence" value="ECO:0007669"/>
    <property type="project" value="InterPro"/>
</dbReference>
<feature type="domain" description="Cation/H(+) antiporter C-terminal" evidence="13">
    <location>
        <begin position="616"/>
        <end position="770"/>
    </location>
</feature>
<dbReference type="InterPro" id="IPR057291">
    <property type="entry name" value="CHX17_2nd"/>
</dbReference>
<dbReference type="AlphaFoldDB" id="A0A803LTM9"/>
<dbReference type="GO" id="GO:0006813">
    <property type="term" value="P:potassium ion transport"/>
    <property type="evidence" value="ECO:0007669"/>
    <property type="project" value="UniProtKB-KW"/>
</dbReference>
<reference evidence="14" key="1">
    <citation type="journal article" date="2017" name="Nature">
        <title>The genome of Chenopodium quinoa.</title>
        <authorList>
            <person name="Jarvis D.E."/>
            <person name="Ho Y.S."/>
            <person name="Lightfoot D.J."/>
            <person name="Schmoeckel S.M."/>
            <person name="Li B."/>
            <person name="Borm T.J.A."/>
            <person name="Ohyanagi H."/>
            <person name="Mineta K."/>
            <person name="Michell C.T."/>
            <person name="Saber N."/>
            <person name="Kharbatia N.M."/>
            <person name="Rupper R.R."/>
            <person name="Sharp A.R."/>
            <person name="Dally N."/>
            <person name="Boughton B.A."/>
            <person name="Woo Y.H."/>
            <person name="Gao G."/>
            <person name="Schijlen E.G.W.M."/>
            <person name="Guo X."/>
            <person name="Momin A.A."/>
            <person name="Negrao S."/>
            <person name="Al-Babili S."/>
            <person name="Gehring C."/>
            <person name="Roessner U."/>
            <person name="Jung C."/>
            <person name="Murphy K."/>
            <person name="Arold S.T."/>
            <person name="Gojobori T."/>
            <person name="van der Linden C.G."/>
            <person name="van Loo E.N."/>
            <person name="Jellen E.N."/>
            <person name="Maughan P.J."/>
            <person name="Tester M."/>
        </authorList>
    </citation>
    <scope>NUCLEOTIDE SEQUENCE [LARGE SCALE GENOMIC DNA]</scope>
    <source>
        <strain evidence="14">cv. PI 614886</strain>
    </source>
</reference>
<keyword evidence="8 10" id="KW-0472">Membrane</keyword>
<comment type="similarity">
    <text evidence="9">Belongs to the monovalent cation:proton antiporter 2 (CPA2) transporter (TC 2.A.37) family. CHX (TC 2.A.37.4) subfamily.</text>
</comment>
<evidence type="ECO:0000259" key="13">
    <source>
        <dbReference type="Pfam" id="PF23259"/>
    </source>
</evidence>
<evidence type="ECO:0000256" key="8">
    <source>
        <dbReference type="ARBA" id="ARBA00023136"/>
    </source>
</evidence>
<evidence type="ECO:0000256" key="1">
    <source>
        <dbReference type="ARBA" id="ARBA00004141"/>
    </source>
</evidence>
<feature type="transmembrane region" description="Helical" evidence="10">
    <location>
        <begin position="77"/>
        <end position="95"/>
    </location>
</feature>
<evidence type="ECO:0008006" key="16">
    <source>
        <dbReference type="Google" id="ProtNLM"/>
    </source>
</evidence>
<dbReference type="InterPro" id="IPR050794">
    <property type="entry name" value="CPA2_transporter"/>
</dbReference>
<keyword evidence="15" id="KW-1185">Reference proteome</keyword>
<evidence type="ECO:0000256" key="10">
    <source>
        <dbReference type="SAM" id="Phobius"/>
    </source>
</evidence>
<feature type="transmembrane region" description="Helical" evidence="10">
    <location>
        <begin position="164"/>
        <end position="187"/>
    </location>
</feature>
<evidence type="ECO:0000259" key="11">
    <source>
        <dbReference type="Pfam" id="PF00999"/>
    </source>
</evidence>
<reference evidence="14" key="2">
    <citation type="submission" date="2021-03" db="UniProtKB">
        <authorList>
            <consortium name="EnsemblPlants"/>
        </authorList>
    </citation>
    <scope>IDENTIFICATION</scope>
</reference>
<keyword evidence="7" id="KW-0406">Ion transport</keyword>
<feature type="transmembrane region" description="Helical" evidence="10">
    <location>
        <begin position="336"/>
        <end position="359"/>
    </location>
</feature>
<feature type="transmembrane region" description="Helical" evidence="10">
    <location>
        <begin position="208"/>
        <end position="236"/>
    </location>
</feature>
<evidence type="ECO:0000313" key="15">
    <source>
        <dbReference type="Proteomes" id="UP000596660"/>
    </source>
</evidence>
<dbReference type="InterPro" id="IPR057290">
    <property type="entry name" value="CHX17_C"/>
</dbReference>
<dbReference type="Pfam" id="PF23259">
    <property type="entry name" value="CHX17_C"/>
    <property type="match status" value="1"/>
</dbReference>
<feature type="transmembrane region" description="Helical" evidence="10">
    <location>
        <begin position="101"/>
        <end position="121"/>
    </location>
</feature>
<evidence type="ECO:0000313" key="14">
    <source>
        <dbReference type="EnsemblPlants" id="AUR62018573-RA:cds"/>
    </source>
</evidence>
<dbReference type="PANTHER" id="PTHR32468:SF145">
    <property type="entry name" value="CATION_H(+) ANTIPORTER 28"/>
    <property type="match status" value="1"/>
</dbReference>
<keyword evidence="2" id="KW-0813">Transport</keyword>
<dbReference type="SMR" id="A0A803LTM9"/>
<feature type="domain" description="Cation/H+ exchanger transmembrane" evidence="11">
    <location>
        <begin position="25"/>
        <end position="406"/>
    </location>
</feature>
<evidence type="ECO:0000256" key="9">
    <source>
        <dbReference type="ARBA" id="ARBA00038341"/>
    </source>
</evidence>
<name>A0A803LTM9_CHEQI</name>
<evidence type="ECO:0000259" key="12">
    <source>
        <dbReference type="Pfam" id="PF23256"/>
    </source>
</evidence>
<comment type="subcellular location">
    <subcellularLocation>
        <location evidence="1">Membrane</location>
        <topology evidence="1">Multi-pass membrane protein</topology>
    </subcellularLocation>
</comment>
<evidence type="ECO:0000256" key="7">
    <source>
        <dbReference type="ARBA" id="ARBA00023065"/>
    </source>
</evidence>
<evidence type="ECO:0000256" key="2">
    <source>
        <dbReference type="ARBA" id="ARBA00022448"/>
    </source>
</evidence>
<feature type="domain" description="Cation/H(+) antiporter central" evidence="12">
    <location>
        <begin position="511"/>
        <end position="608"/>
    </location>
</feature>
<evidence type="ECO:0000256" key="3">
    <source>
        <dbReference type="ARBA" id="ARBA00022538"/>
    </source>
</evidence>
<feature type="transmembrane region" description="Helical" evidence="10">
    <location>
        <begin position="366"/>
        <end position="386"/>
    </location>
</feature>
<keyword evidence="5" id="KW-0630">Potassium</keyword>
<accession>A0A803LTM9</accession>
<evidence type="ECO:0000256" key="4">
    <source>
        <dbReference type="ARBA" id="ARBA00022692"/>
    </source>
</evidence>
<dbReference type="GO" id="GO:0016020">
    <property type="term" value="C:membrane"/>
    <property type="evidence" value="ECO:0007669"/>
    <property type="project" value="UniProtKB-SubCell"/>
</dbReference>
<sequence>MGDNNTNCNNAISNAASSITCFIVLVALCHGLHISLKPLSQPRIISETVVGLILGNLSLVRTKLLSLESNGLQNMKFLTDFGMTLYMFALGLFRIPKREAIVAYTGMFFTFILMYSSTPILQYAMNSSIEFNVTFAILLSSTGSPLLTRVLTDLKIGKSEIGKFAISAAVYSELITILIICVGYVIFQPESGFQIRRRLLERPDKHDLLHGPGLVPLAISLLLQIIITSVAGPLIFSWVNNANPYGKPLKGSHLVLSVAFAVCLGCISPLTGFSPVLSAFITGVFLPRQGRISQFIVSKVNYLLTFVFYPYFFVWVGSEAQFDRFQIRTLSSWAKLFGFFVVGTIGKITGALLSGFLSGIQWRDSIMLASLLNVKGHLHIYVAIIAMKKNIITYSTCIGLLLAMLLKIVYIPMVAQYIIQRARKRLPRQPLALQWHNPTEELRILLCFHGPENVPCAINFMEISKGAGDPGILVYATDMVELTYQIADTLLVPGEIDSVEVTDSKVIQIREQITTALQEYIQNNGDGITLRRAMALATYNTMHQEICNLAEDSMISLIVLPFHNGPPIDEHTDSKVAGFRYVNRKVLRNAPCSIAIMVDRGFGASNQILKSLSSALSTVVIFIGGKDDREALAYASRIAYQRGVKLTVMRFLVDTDVENNNTRKTYQQEEEMELDDECFAKFYEKHVAGGNVSYLEKHLVNSAQAYTTLQSLEGQYGLFIVGRGGRVNSMLTMGMNDWEQCPELGPLGDILSGPNFSTTASVLIIQQYNPKVEPRGANA</sequence>
<feature type="transmembrane region" description="Helical" evidence="10">
    <location>
        <begin position="299"/>
        <end position="316"/>
    </location>
</feature>
<feature type="transmembrane region" description="Helical" evidence="10">
    <location>
        <begin position="392"/>
        <end position="419"/>
    </location>
</feature>
<evidence type="ECO:0000256" key="6">
    <source>
        <dbReference type="ARBA" id="ARBA00022989"/>
    </source>
</evidence>
<keyword evidence="3" id="KW-0633">Potassium transport</keyword>
<protein>
    <recommendedName>
        <fullName evidence="16">Cation/H+ exchanger domain-containing protein</fullName>
    </recommendedName>
</protein>
<organism evidence="14 15">
    <name type="scientific">Chenopodium quinoa</name>
    <name type="common">Quinoa</name>
    <dbReference type="NCBI Taxonomy" id="63459"/>
    <lineage>
        <taxon>Eukaryota</taxon>
        <taxon>Viridiplantae</taxon>
        <taxon>Streptophyta</taxon>
        <taxon>Embryophyta</taxon>
        <taxon>Tracheophyta</taxon>
        <taxon>Spermatophyta</taxon>
        <taxon>Magnoliopsida</taxon>
        <taxon>eudicotyledons</taxon>
        <taxon>Gunneridae</taxon>
        <taxon>Pentapetalae</taxon>
        <taxon>Caryophyllales</taxon>
        <taxon>Chenopodiaceae</taxon>
        <taxon>Chenopodioideae</taxon>
        <taxon>Atripliceae</taxon>
        <taxon>Chenopodium</taxon>
    </lineage>
</organism>
<dbReference type="GO" id="GO:0006885">
    <property type="term" value="P:regulation of pH"/>
    <property type="evidence" value="ECO:0007669"/>
    <property type="project" value="TreeGrafter"/>
</dbReference>
<dbReference type="Gene3D" id="1.20.1530.20">
    <property type="match status" value="1"/>
</dbReference>
<evidence type="ECO:0000256" key="5">
    <source>
        <dbReference type="ARBA" id="ARBA00022958"/>
    </source>
</evidence>